<keyword evidence="2" id="KW-1185">Reference proteome</keyword>
<comment type="caution">
    <text evidence="1">The sequence shown here is derived from an EMBL/GenBank/DDBJ whole genome shotgun (WGS) entry which is preliminary data.</text>
</comment>
<accession>A0ACC7P0Y0</accession>
<sequence>MNLPNALSVLRLAMIPLYAAVFWQGHIRLAFLILLAAGLTDVLDGYIARSRGLVTGLGTVLDPLADKLMMITVMLSLVLSKMIPWAAAVVFFVRDVGMIVGGMYFHFTGKKPVPANGLGKLTTVLLYAAVLAIIFDWPYAVWYLWGVLVFAFFTTIMYVYSIRGSGRLPQVKGKRAHF</sequence>
<dbReference type="EMBL" id="JBJURJ010000014">
    <property type="protein sequence ID" value="MFM9330696.1"/>
    <property type="molecule type" value="Genomic_DNA"/>
</dbReference>
<organism evidence="1 2">
    <name type="scientific">Paenibacillus mesotrionivorans</name>
    <dbReference type="NCBI Taxonomy" id="3160968"/>
    <lineage>
        <taxon>Bacteria</taxon>
        <taxon>Bacillati</taxon>
        <taxon>Bacillota</taxon>
        <taxon>Bacilli</taxon>
        <taxon>Bacillales</taxon>
        <taxon>Paenibacillaceae</taxon>
        <taxon>Paenibacillus</taxon>
    </lineage>
</organism>
<evidence type="ECO:0000313" key="2">
    <source>
        <dbReference type="Proteomes" id="UP001631969"/>
    </source>
</evidence>
<proteinExistence type="predicted"/>
<protein>
    <submittedName>
        <fullName evidence="1">CDP-alcohol phosphatidyltransferase family protein</fullName>
    </submittedName>
</protein>
<evidence type="ECO:0000313" key="1">
    <source>
        <dbReference type="EMBL" id="MFM9330696.1"/>
    </source>
</evidence>
<dbReference type="Proteomes" id="UP001631969">
    <property type="component" value="Unassembled WGS sequence"/>
</dbReference>
<gene>
    <name evidence="1" type="ORF">ACI1P1_20605</name>
</gene>
<name>A0ACC7P0Y0_9BACL</name>
<reference evidence="1" key="1">
    <citation type="submission" date="2024-12" db="EMBL/GenBank/DDBJ databases">
        <authorList>
            <person name="Wu N."/>
        </authorList>
    </citation>
    <scope>NUCLEOTIDE SEQUENCE</scope>
    <source>
        <strain evidence="1">P15</strain>
    </source>
</reference>